<dbReference type="InterPro" id="IPR000048">
    <property type="entry name" value="IQ_motif_EF-hand-BS"/>
</dbReference>
<feature type="region of interest" description="Disordered" evidence="5">
    <location>
        <begin position="328"/>
        <end position="614"/>
    </location>
</feature>
<dbReference type="GO" id="GO:0051295">
    <property type="term" value="P:establishment of meiotic spindle localization"/>
    <property type="evidence" value="ECO:0007669"/>
    <property type="project" value="TreeGrafter"/>
</dbReference>
<feature type="compositionally biased region" description="Basic and acidic residues" evidence="5">
    <location>
        <begin position="169"/>
        <end position="196"/>
    </location>
</feature>
<keyword evidence="3" id="KW-0677">Repeat</keyword>
<protein>
    <submittedName>
        <fullName evidence="6">Uncharacterized protein</fullName>
    </submittedName>
</protein>
<evidence type="ECO:0000256" key="5">
    <source>
        <dbReference type="SAM" id="MobiDB-lite"/>
    </source>
</evidence>
<accession>A0A7S1UWH2</accession>
<feature type="compositionally biased region" description="Basic and acidic residues" evidence="5">
    <location>
        <begin position="243"/>
        <end position="256"/>
    </location>
</feature>
<dbReference type="GO" id="GO:0000278">
    <property type="term" value="P:mitotic cell cycle"/>
    <property type="evidence" value="ECO:0007669"/>
    <property type="project" value="TreeGrafter"/>
</dbReference>
<evidence type="ECO:0000256" key="2">
    <source>
        <dbReference type="ARBA" id="ARBA00022490"/>
    </source>
</evidence>
<dbReference type="SMART" id="SM00015">
    <property type="entry name" value="IQ"/>
    <property type="match status" value="16"/>
</dbReference>
<feature type="compositionally biased region" description="Basic and acidic residues" evidence="5">
    <location>
        <begin position="1569"/>
        <end position="1583"/>
    </location>
</feature>
<reference evidence="6" key="1">
    <citation type="submission" date="2021-01" db="EMBL/GenBank/DDBJ databases">
        <authorList>
            <person name="Corre E."/>
            <person name="Pelletier E."/>
            <person name="Niang G."/>
            <person name="Scheremetjew M."/>
            <person name="Finn R."/>
            <person name="Kale V."/>
            <person name="Holt S."/>
            <person name="Cochrane G."/>
            <person name="Meng A."/>
            <person name="Brown T."/>
            <person name="Cohen L."/>
        </authorList>
    </citation>
    <scope>NUCLEOTIDE SEQUENCE</scope>
    <source>
        <strain evidence="6">CCMP 410</strain>
    </source>
</reference>
<feature type="region of interest" description="Disordered" evidence="5">
    <location>
        <begin position="1414"/>
        <end position="1440"/>
    </location>
</feature>
<dbReference type="SUPFAM" id="SSF52540">
    <property type="entry name" value="P-loop containing nucleoside triphosphate hydrolases"/>
    <property type="match status" value="1"/>
</dbReference>
<dbReference type="PANTHER" id="PTHR22706">
    <property type="entry name" value="ASSEMBLY FACTOR FOR SPINDLE MICROTUBULES"/>
    <property type="match status" value="1"/>
</dbReference>
<sequence length="1751" mass="202847">MTEPTLFGGPREAVPDRDMLGQLVREPVTDRDMLGQLAEEDDVGDGQREPFSPYWNEDNKPSPREDPFEKPFFGGGHDEQQRGYRPDNTAMSRHVSSRPEDAIHDRAEEEFTPVGVPTILKHEREDHMVQDRYGSAQPQQDIRVPTILKHEREDHMVEDRYGSAQPQQDVRRVSEDPIKSMHGVVARDEGGREERRRRARSQSPQMRREASPAGDLSRSRQQERSQSAYRAEQRRGSPSPPRLSRDRHPIPTRQDRLQMNAPPPPPPPPPPIRTEQRHRAYSPVAEILIEEAPKPVRQSVADRAQVPPMRMEQRQRAYSPVAEILIEDTPKPAKQPIADRAHHRVRVEQRPRSPSPEVLIEDAPKPVKQPIADRAQHHMRKAQSIEKSSPMRGSSARLSIQGSPARLSKTLESTKSRPALVETTKHQARNQNLAQKARETIGKSAQISRAAEEETQAALPATVVRHSKFLETSKKLQRRTRKPVSTTPQPSNPREAEKFGIAAQPKKQKPQPKTRQVAPAQSNQSRPQPREPGGVVKRAHALIRKNSFRRSPQTTPPSNTSDVTAKARTTVVKPSVSRPRKDAPAPASISRPRKKTPAPPSPDRPMPVVEDKSVVSLRSSASSLVKTVRRGKANAGRRALVHSNRFSRFAENGRKPRIEKEDEMAHTSIGLGRRSRRKHISSSVPSNKPLPPLEVDEDAVAYGFSVRQWNRHLAIENGSWIPIVPKPKPRLIPAISRGPDESKMDPIQRAGFRLLSKAAVPIQAAARTYLAQKEAVNRMWAIVELQSYFRRWRCETFVFAHRHAASLIQGAFRGWLARDALNEQDYCACQVQRIVRGYLAAVRVYDHLYGLILIQSAWRAHHARQTAVDRLSKVIMLQSCARGFLVRNEVGLQHVCAIMIQSRYRAYSAQLHFQFDIVDIIIVQSVIRRWRAYLISDKKREAKEESCATTIQKYWRGFHGYSEFVFVMADILVAQRTVRRWLATRRVECMRRHASATAIQSSWRRFSAQMVVLYTLVHIIIAQSVARRFLVVRRIRRYKIILSATDTIQNWWRYRLFQIHLGRLSACVKLQRYIRYRLFRKHLNLHNSARKIQRWWHFQWFRMWKNELVATTKIQYWWRYHNFRQHKNKLVAVSKIQYWRRYRKFRKSKNELVAASKILYWWRYHVFRQCKNLLVAATTIQKWRRLIQFRRQMCRHRAATKVQGAWRQFWHYSHFLILRYEAIRIQAVARGHLARNTARLQLGCAIILQAIVRKFLARQVFLRMQITEIIIRASAQSMRENRAQKCIRGYWSIYRQQRREHEAASKIQSFFLMVKAEVEAEILRHKKRKEARTVRKKREKKEADEKLLERAWLNTVDDGGKTKGDGPPRSGDSRYRGRGSDQGYGAHPKHPPTDAVLRCSSNIQDNVSEITGPTFAHRQHQPQSPGPPRLASLTGKEMSEDLSLEEAWIDTEIREVKDRRRSEEIYMQRHGLQHHNSSYYQQSPHHRPRSDERSYYAEPSPRSRKHRQGQQQHRASPVPRSDDYLHHTQQHRSSSSARPDDYHQQQQQHRRASPASRSDDVPVLRSSPHRPDSRYHQRAESPRSHHGGYAHESPDRQGRERMNDRQRYDTTPNRRTEPPMSRSHSNGKHRNSPGYFHGSGEKHRQSDYHHNSAASVSSEKEHRHHQKDYYNAPSPRKSRQSSSASLGSPADGYRPPSRGPTQSREGGQLKQSPSQRPKSRGRSRPGPSYSDFDSEGAVDENRHDRQGYYRT</sequence>
<proteinExistence type="predicted"/>
<gene>
    <name evidence="6" type="ORF">GOCE00092_LOCUS7625</name>
</gene>
<feature type="compositionally biased region" description="Basic and acidic residues" evidence="5">
    <location>
        <begin position="1592"/>
        <end position="1617"/>
    </location>
</feature>
<evidence type="ECO:0000256" key="1">
    <source>
        <dbReference type="ARBA" id="ARBA00004496"/>
    </source>
</evidence>
<feature type="compositionally biased region" description="Basic and acidic residues" evidence="5">
    <location>
        <begin position="76"/>
        <end position="85"/>
    </location>
</feature>
<evidence type="ECO:0000256" key="4">
    <source>
        <dbReference type="ARBA" id="ARBA00022860"/>
    </source>
</evidence>
<feature type="compositionally biased region" description="Basic and acidic residues" evidence="5">
    <location>
        <begin position="97"/>
        <end position="109"/>
    </location>
</feature>
<feature type="region of interest" description="Disordered" evidence="5">
    <location>
        <begin position="663"/>
        <end position="691"/>
    </location>
</feature>
<feature type="compositionally biased region" description="Low complexity" evidence="5">
    <location>
        <begin position="1672"/>
        <end position="1690"/>
    </location>
</feature>
<evidence type="ECO:0000313" key="6">
    <source>
        <dbReference type="EMBL" id="CAD9278716.1"/>
    </source>
</evidence>
<dbReference type="InterPro" id="IPR051185">
    <property type="entry name" value="ASPM"/>
</dbReference>
<feature type="compositionally biased region" description="Polar residues" evidence="5">
    <location>
        <begin position="1474"/>
        <end position="1483"/>
    </location>
</feature>
<name>A0A7S1UWH2_9STRA</name>
<feature type="compositionally biased region" description="Pro residues" evidence="5">
    <location>
        <begin position="261"/>
        <end position="272"/>
    </location>
</feature>
<dbReference type="GO" id="GO:0000922">
    <property type="term" value="C:spindle pole"/>
    <property type="evidence" value="ECO:0007669"/>
    <property type="project" value="TreeGrafter"/>
</dbReference>
<feature type="compositionally biased region" description="Basic and acidic residues" evidence="5">
    <location>
        <begin position="148"/>
        <end position="161"/>
    </location>
</feature>
<feature type="compositionally biased region" description="Polar residues" evidence="5">
    <location>
        <begin position="549"/>
        <end position="563"/>
    </location>
</feature>
<evidence type="ECO:0000256" key="3">
    <source>
        <dbReference type="ARBA" id="ARBA00022737"/>
    </source>
</evidence>
<dbReference type="EMBL" id="HBGK01014823">
    <property type="protein sequence ID" value="CAD9278716.1"/>
    <property type="molecule type" value="Transcribed_RNA"/>
</dbReference>
<feature type="region of interest" description="Disordered" evidence="5">
    <location>
        <begin position="1355"/>
        <end position="1397"/>
    </location>
</feature>
<comment type="subcellular location">
    <subcellularLocation>
        <location evidence="1">Cytoplasm</location>
    </subcellularLocation>
</comment>
<dbReference type="GO" id="GO:0005737">
    <property type="term" value="C:cytoplasm"/>
    <property type="evidence" value="ECO:0007669"/>
    <property type="project" value="UniProtKB-SubCell"/>
</dbReference>
<feature type="region of interest" description="Disordered" evidence="5">
    <location>
        <begin position="129"/>
        <end position="316"/>
    </location>
</feature>
<dbReference type="Pfam" id="PF00612">
    <property type="entry name" value="IQ"/>
    <property type="match status" value="6"/>
</dbReference>
<dbReference type="PANTHER" id="PTHR22706:SF1">
    <property type="entry name" value="ASSEMBLY FACTOR FOR SPINDLE MICROTUBULES"/>
    <property type="match status" value="1"/>
</dbReference>
<keyword evidence="4" id="KW-0112">Calmodulin-binding</keyword>
<feature type="compositionally biased region" description="Basic and acidic residues" evidence="5">
    <location>
        <begin position="1639"/>
        <end position="1650"/>
    </location>
</feature>
<organism evidence="6">
    <name type="scientific">Grammatophora oceanica</name>
    <dbReference type="NCBI Taxonomy" id="210454"/>
    <lineage>
        <taxon>Eukaryota</taxon>
        <taxon>Sar</taxon>
        <taxon>Stramenopiles</taxon>
        <taxon>Ochrophyta</taxon>
        <taxon>Bacillariophyta</taxon>
        <taxon>Fragilariophyceae</taxon>
        <taxon>Fragilariophycidae</taxon>
        <taxon>Rhabdonematales</taxon>
        <taxon>Grammatophoraceae</taxon>
        <taxon>Grammatophora</taxon>
    </lineage>
</organism>
<feature type="compositionally biased region" description="Basic and acidic residues" evidence="5">
    <location>
        <begin position="1358"/>
        <end position="1379"/>
    </location>
</feature>
<feature type="region of interest" description="Disordered" evidence="5">
    <location>
        <begin position="26"/>
        <end position="116"/>
    </location>
</feature>
<feature type="region of interest" description="Disordered" evidence="5">
    <location>
        <begin position="1469"/>
        <end position="1751"/>
    </location>
</feature>
<feature type="compositionally biased region" description="Basic and acidic residues" evidence="5">
    <location>
        <begin position="1739"/>
        <end position="1751"/>
    </location>
</feature>
<feature type="compositionally biased region" description="Basic residues" evidence="5">
    <location>
        <begin position="537"/>
        <end position="548"/>
    </location>
</feature>
<dbReference type="Gene3D" id="1.20.5.190">
    <property type="match status" value="3"/>
</dbReference>
<dbReference type="GO" id="GO:0005516">
    <property type="term" value="F:calmodulin binding"/>
    <property type="evidence" value="ECO:0007669"/>
    <property type="project" value="UniProtKB-KW"/>
</dbReference>
<dbReference type="InterPro" id="IPR027417">
    <property type="entry name" value="P-loop_NTPase"/>
</dbReference>
<keyword evidence="2" id="KW-0963">Cytoplasm</keyword>
<dbReference type="PROSITE" id="PS50096">
    <property type="entry name" value="IQ"/>
    <property type="match status" value="3"/>
</dbReference>
<dbReference type="GO" id="GO:0007051">
    <property type="term" value="P:spindle organization"/>
    <property type="evidence" value="ECO:0007669"/>
    <property type="project" value="TreeGrafter"/>
</dbReference>
<feature type="compositionally biased region" description="Basic and acidic residues" evidence="5">
    <location>
        <begin position="57"/>
        <end position="69"/>
    </location>
</feature>